<dbReference type="HOGENOM" id="CLU_2857879_0_0_9"/>
<dbReference type="STRING" id="649747.HMPREF0083_02068"/>
<accession>U1X4B7</accession>
<sequence length="64" mass="7450">MNMDSFFIELVKTLQAEQRQAKQRANELLDMPDYMAYFYWSGKAKALADTIQQIKRMEKKGTAG</sequence>
<dbReference type="Proteomes" id="UP000016511">
    <property type="component" value="Unassembled WGS sequence"/>
</dbReference>
<dbReference type="PATRIC" id="fig|649747.3.peg.1865"/>
<evidence type="ECO:0000313" key="2">
    <source>
        <dbReference type="Proteomes" id="UP000016511"/>
    </source>
</evidence>
<name>U1X4B7_ANEAE</name>
<dbReference type="EMBL" id="AWSJ01000136">
    <property type="protein sequence ID" value="ERI09805.1"/>
    <property type="molecule type" value="Genomic_DNA"/>
</dbReference>
<gene>
    <name evidence="1" type="ORF">HMPREF0083_02068</name>
</gene>
<dbReference type="AlphaFoldDB" id="U1X4B7"/>
<evidence type="ECO:0000313" key="1">
    <source>
        <dbReference type="EMBL" id="ERI09805.1"/>
    </source>
</evidence>
<proteinExistence type="predicted"/>
<keyword evidence="2" id="KW-1185">Reference proteome</keyword>
<protein>
    <submittedName>
        <fullName evidence="1">Uncharacterized protein</fullName>
    </submittedName>
</protein>
<reference evidence="1 2" key="1">
    <citation type="submission" date="2013-08" db="EMBL/GenBank/DDBJ databases">
        <authorList>
            <person name="Weinstock G."/>
            <person name="Sodergren E."/>
            <person name="Wylie T."/>
            <person name="Fulton L."/>
            <person name="Fulton R."/>
            <person name="Fronick C."/>
            <person name="O'Laughlin M."/>
            <person name="Godfrey J."/>
            <person name="Miner T."/>
            <person name="Herter B."/>
            <person name="Appelbaum E."/>
            <person name="Cordes M."/>
            <person name="Lek S."/>
            <person name="Wollam A."/>
            <person name="Pepin K.H."/>
            <person name="Palsikar V.B."/>
            <person name="Mitreva M."/>
            <person name="Wilson R.K."/>
        </authorList>
    </citation>
    <scope>NUCLEOTIDE SEQUENCE [LARGE SCALE GENOMIC DNA]</scope>
    <source>
        <strain evidence="1 2">ATCC 12856</strain>
    </source>
</reference>
<comment type="caution">
    <text evidence="1">The sequence shown here is derived from an EMBL/GenBank/DDBJ whole genome shotgun (WGS) entry which is preliminary data.</text>
</comment>
<organism evidence="1 2">
    <name type="scientific">Aneurinibacillus aneurinilyticus ATCC 12856</name>
    <dbReference type="NCBI Taxonomy" id="649747"/>
    <lineage>
        <taxon>Bacteria</taxon>
        <taxon>Bacillati</taxon>
        <taxon>Bacillota</taxon>
        <taxon>Bacilli</taxon>
        <taxon>Bacillales</taxon>
        <taxon>Paenibacillaceae</taxon>
        <taxon>Aneurinibacillus group</taxon>
        <taxon>Aneurinibacillus</taxon>
    </lineage>
</organism>